<keyword evidence="5" id="KW-1185">Reference proteome</keyword>
<dbReference type="RefSeq" id="WP_238932951.1">
    <property type="nucleotide sequence ID" value="NZ_CP068998.1"/>
</dbReference>
<dbReference type="InterPro" id="IPR044087">
    <property type="entry name" value="NahD-like"/>
</dbReference>
<dbReference type="InterPro" id="IPR036249">
    <property type="entry name" value="Thioredoxin-like_sf"/>
</dbReference>
<reference evidence="4 5" key="1">
    <citation type="journal article" date="2014" name="Genome Announc.">
        <title>Draft Genome Sequences of Two Isolates of the Roseobacter Group, Sulfitobacter sp. Strains 3SOLIMAR09 and 1FIGIMAR09, from Harbors of Mallorca Island (Mediterranean Sea).</title>
        <authorList>
            <person name="Mas-Llado M."/>
            <person name="Pina-Villalonga J.M."/>
            <person name="Brunet-Galmes I."/>
            <person name="Nogales B."/>
            <person name="Bosch R."/>
        </authorList>
    </citation>
    <scope>NUCLEOTIDE SEQUENCE [LARGE SCALE GENOMIC DNA]</scope>
    <source>
        <strain evidence="4 5">1FIGIMAR09</strain>
    </source>
</reference>
<dbReference type="PIRSF" id="PIRSF006386">
    <property type="entry name" value="HCCAis_GSTk"/>
    <property type="match status" value="1"/>
</dbReference>
<dbReference type="InterPro" id="IPR001853">
    <property type="entry name" value="DSBA-like_thioredoxin_dom"/>
</dbReference>
<dbReference type="InterPro" id="IPR051924">
    <property type="entry name" value="GST_Kappa/NadH"/>
</dbReference>
<dbReference type="Proteomes" id="UP000027337">
    <property type="component" value="Unassembled WGS sequence"/>
</dbReference>
<dbReference type="GO" id="GO:1901170">
    <property type="term" value="P:naphthalene catabolic process"/>
    <property type="evidence" value="ECO:0007669"/>
    <property type="project" value="InterPro"/>
</dbReference>
<name>A0A061SRU2_9RHOB</name>
<dbReference type="Gene3D" id="3.40.30.10">
    <property type="entry name" value="Glutaredoxin"/>
    <property type="match status" value="1"/>
</dbReference>
<gene>
    <name evidence="4" type="ORF">PM02_15240</name>
</gene>
<evidence type="ECO:0000259" key="3">
    <source>
        <dbReference type="Pfam" id="PF01323"/>
    </source>
</evidence>
<evidence type="ECO:0000313" key="4">
    <source>
        <dbReference type="EMBL" id="KAJ02109.1"/>
    </source>
</evidence>
<dbReference type="SUPFAM" id="SSF52833">
    <property type="entry name" value="Thioredoxin-like"/>
    <property type="match status" value="1"/>
</dbReference>
<dbReference type="GO" id="GO:0004602">
    <property type="term" value="F:glutathione peroxidase activity"/>
    <property type="evidence" value="ECO:0007669"/>
    <property type="project" value="TreeGrafter"/>
</dbReference>
<dbReference type="GO" id="GO:0006749">
    <property type="term" value="P:glutathione metabolic process"/>
    <property type="evidence" value="ECO:0007669"/>
    <property type="project" value="TreeGrafter"/>
</dbReference>
<dbReference type="PANTHER" id="PTHR42943">
    <property type="entry name" value="GLUTATHIONE S-TRANSFERASE KAPPA"/>
    <property type="match status" value="1"/>
</dbReference>
<evidence type="ECO:0000256" key="2">
    <source>
        <dbReference type="PIRSR" id="PIRSR006386-1"/>
    </source>
</evidence>
<dbReference type="Pfam" id="PF01323">
    <property type="entry name" value="DSBA"/>
    <property type="match status" value="1"/>
</dbReference>
<evidence type="ECO:0000313" key="5">
    <source>
        <dbReference type="Proteomes" id="UP000027337"/>
    </source>
</evidence>
<dbReference type="InterPro" id="IPR014440">
    <property type="entry name" value="HCCAis_GSTk"/>
</dbReference>
<sequence length="208" mass="23262">MENPAMTATPIIEYFYSSHSAYAYLGAWELERIAKVAGAQVQHRPFDFMPVMDAAGGRRFKDRTQAHVDYFFGREMVRWAEWRGLPMIRHRPTFHDNPLHLANGMIIASEAQAPTLSKAILQAHWRDDADIADRATLNAIAHAVELDGNALLLAAETDAVQTQHNANTQEAIARNVFGSPTYFVGGDMFYGQDRLDMVARALDKPFAA</sequence>
<comment type="catalytic activity">
    <reaction evidence="1">
        <text>2-hydroxychromene-2-carboxylate = (3E)-4-(2-hydroxyphenyl)-2-oxobut-3-enoate</text>
        <dbReference type="Rhea" id="RHEA:27401"/>
        <dbReference type="ChEBI" id="CHEBI:59350"/>
        <dbReference type="ChEBI" id="CHEBI:59353"/>
        <dbReference type="EC" id="5.99.1.4"/>
    </reaction>
</comment>
<dbReference type="STRING" id="83219.PM02_15240"/>
<dbReference type="EC" id="5.99.1.4" evidence="1"/>
<dbReference type="GO" id="GO:0004364">
    <property type="term" value="F:glutathione transferase activity"/>
    <property type="evidence" value="ECO:0007669"/>
    <property type="project" value="TreeGrafter"/>
</dbReference>
<proteinExistence type="inferred from homology"/>
<dbReference type="AlphaFoldDB" id="A0A061SRU2"/>
<organism evidence="4 5">
    <name type="scientific">Sulfitobacter mediterraneus</name>
    <dbReference type="NCBI Taxonomy" id="83219"/>
    <lineage>
        <taxon>Bacteria</taxon>
        <taxon>Pseudomonadati</taxon>
        <taxon>Pseudomonadota</taxon>
        <taxon>Alphaproteobacteria</taxon>
        <taxon>Rhodobacterales</taxon>
        <taxon>Roseobacteraceae</taxon>
        <taxon>Sulfitobacter</taxon>
    </lineage>
</organism>
<keyword evidence="1" id="KW-0413">Isomerase</keyword>
<dbReference type="CDD" id="cd03022">
    <property type="entry name" value="DsbA_HCCA_Iso"/>
    <property type="match status" value="1"/>
</dbReference>
<evidence type="ECO:0000256" key="1">
    <source>
        <dbReference type="PIRNR" id="PIRNR006386"/>
    </source>
</evidence>
<accession>A0A061SRU2</accession>
<dbReference type="EMBL" id="JEMU01000014">
    <property type="protein sequence ID" value="KAJ02109.1"/>
    <property type="molecule type" value="Genomic_DNA"/>
</dbReference>
<feature type="active site" description="Nucleophile" evidence="2">
    <location>
        <position position="20"/>
    </location>
</feature>
<feature type="domain" description="DSBA-like thioredoxin" evidence="3">
    <location>
        <begin position="12"/>
        <end position="202"/>
    </location>
</feature>
<dbReference type="GO" id="GO:0018845">
    <property type="term" value="F:2-hydroxychromene-2-carboxylate isomerase activity"/>
    <property type="evidence" value="ECO:0007669"/>
    <property type="project" value="UniProtKB-UniRule"/>
</dbReference>
<comment type="caution">
    <text evidence="4">The sequence shown here is derived from an EMBL/GenBank/DDBJ whole genome shotgun (WGS) entry which is preliminary data.</text>
</comment>
<dbReference type="GeneID" id="72436807"/>
<dbReference type="eggNOG" id="COG3917">
    <property type="taxonomic scope" value="Bacteria"/>
</dbReference>
<comment type="similarity">
    <text evidence="1">Belongs to the GST superfamily. NadH family.</text>
</comment>
<dbReference type="PANTHER" id="PTHR42943:SF13">
    <property type="entry name" value="GLUTATHIONE S-TRANSFERASE KAPPA-RELATED"/>
    <property type="match status" value="1"/>
</dbReference>
<protein>
    <recommendedName>
        <fullName evidence="1">2-hydroxychromene-2-carboxylate isomerase</fullName>
        <ecNumber evidence="1">5.99.1.4</ecNumber>
    </recommendedName>
</protein>